<dbReference type="Gene3D" id="2.10.25.10">
    <property type="entry name" value="Laminin"/>
    <property type="match status" value="1"/>
</dbReference>
<keyword evidence="4 6" id="KW-1015">Disulfide bond</keyword>
<dbReference type="FunFam" id="2.10.25.10:FF:000185">
    <property type="entry name" value="basement membrane-specific heparan sulfate proteoglycan core protein-like"/>
    <property type="match status" value="1"/>
</dbReference>
<evidence type="ECO:0000256" key="2">
    <source>
        <dbReference type="ARBA" id="ARBA00022729"/>
    </source>
</evidence>
<dbReference type="Proteomes" id="UP000009022">
    <property type="component" value="Unassembled WGS sequence"/>
</dbReference>
<evidence type="ECO:0000313" key="9">
    <source>
        <dbReference type="Proteomes" id="UP000009022"/>
    </source>
</evidence>
<evidence type="ECO:0000256" key="5">
    <source>
        <dbReference type="ARBA" id="ARBA00023180"/>
    </source>
</evidence>
<dbReference type="GeneID" id="6757219"/>
<feature type="non-terminal residue" evidence="8">
    <location>
        <position position="68"/>
    </location>
</feature>
<keyword evidence="3" id="KW-0677">Repeat</keyword>
<evidence type="ECO:0000313" key="8">
    <source>
        <dbReference type="EMBL" id="EDV21487.1"/>
    </source>
</evidence>
<keyword evidence="5" id="KW-0325">Glycoprotein</keyword>
<organism evidence="8 9">
    <name type="scientific">Trichoplax adhaerens</name>
    <name type="common">Trichoplax reptans</name>
    <dbReference type="NCBI Taxonomy" id="10228"/>
    <lineage>
        <taxon>Eukaryota</taxon>
        <taxon>Metazoa</taxon>
        <taxon>Placozoa</taxon>
        <taxon>Uniplacotomia</taxon>
        <taxon>Trichoplacea</taxon>
        <taxon>Trichoplacidae</taxon>
        <taxon>Trichoplax</taxon>
    </lineage>
</organism>
<dbReference type="HOGENOM" id="CLU_2801441_0_0_1"/>
<evidence type="ECO:0000256" key="1">
    <source>
        <dbReference type="ARBA" id="ARBA00022536"/>
    </source>
</evidence>
<dbReference type="PROSITE" id="PS00022">
    <property type="entry name" value="EGF_1"/>
    <property type="match status" value="1"/>
</dbReference>
<keyword evidence="2" id="KW-0732">Signal</keyword>
<dbReference type="RefSeq" id="XP_002116087.1">
    <property type="nucleotide sequence ID" value="XM_002116051.1"/>
</dbReference>
<gene>
    <name evidence="8" type="ORF">TRIADDRAFT_9199</name>
</gene>
<dbReference type="EMBL" id="DS985253">
    <property type="protein sequence ID" value="EDV21487.1"/>
    <property type="molecule type" value="Genomic_DNA"/>
</dbReference>
<evidence type="ECO:0000256" key="6">
    <source>
        <dbReference type="PROSITE-ProRule" id="PRU00076"/>
    </source>
</evidence>
<proteinExistence type="predicted"/>
<dbReference type="PhylomeDB" id="B3S712"/>
<feature type="non-terminal residue" evidence="8">
    <location>
        <position position="1"/>
    </location>
</feature>
<dbReference type="GO" id="GO:0071944">
    <property type="term" value="C:cell periphery"/>
    <property type="evidence" value="ECO:0007669"/>
    <property type="project" value="UniProtKB-ARBA"/>
</dbReference>
<feature type="domain" description="EGF-like" evidence="7">
    <location>
        <begin position="12"/>
        <end position="51"/>
    </location>
</feature>
<dbReference type="OrthoDB" id="430340at2759"/>
<dbReference type="KEGG" id="tad:TRIADDRAFT_9199"/>
<dbReference type="InterPro" id="IPR000742">
    <property type="entry name" value="EGF"/>
</dbReference>
<evidence type="ECO:0000259" key="7">
    <source>
        <dbReference type="PROSITE" id="PS50026"/>
    </source>
</evidence>
<dbReference type="AlphaFoldDB" id="B3S712"/>
<evidence type="ECO:0000256" key="3">
    <source>
        <dbReference type="ARBA" id="ARBA00022737"/>
    </source>
</evidence>
<dbReference type="PROSITE" id="PS50026">
    <property type="entry name" value="EGF_3"/>
    <property type="match status" value="1"/>
</dbReference>
<sequence>CQDNWENYTCVDLGACRSRPCKNNATCIPSKSSTTMFTCSCLTNFTGEVCETALVCLSSPCLQGTTCQ</sequence>
<dbReference type="STRING" id="10228.B3S712"/>
<reference evidence="8 9" key="1">
    <citation type="journal article" date="2008" name="Nature">
        <title>The Trichoplax genome and the nature of placozoans.</title>
        <authorList>
            <person name="Srivastava M."/>
            <person name="Begovic E."/>
            <person name="Chapman J."/>
            <person name="Putnam N.H."/>
            <person name="Hellsten U."/>
            <person name="Kawashima T."/>
            <person name="Kuo A."/>
            <person name="Mitros T."/>
            <person name="Salamov A."/>
            <person name="Carpenter M.L."/>
            <person name="Signorovitch A.Y."/>
            <person name="Moreno M.A."/>
            <person name="Kamm K."/>
            <person name="Grimwood J."/>
            <person name="Schmutz J."/>
            <person name="Shapiro H."/>
            <person name="Grigoriev I.V."/>
            <person name="Buss L.W."/>
            <person name="Schierwater B."/>
            <person name="Dellaporta S.L."/>
            <person name="Rokhsar D.S."/>
        </authorList>
    </citation>
    <scope>NUCLEOTIDE SEQUENCE [LARGE SCALE GENOMIC DNA]</scope>
    <source>
        <strain evidence="8 9">Grell-BS-1999</strain>
    </source>
</reference>
<keyword evidence="1 6" id="KW-0245">EGF-like domain</keyword>
<feature type="disulfide bond" evidence="6">
    <location>
        <begin position="41"/>
        <end position="50"/>
    </location>
</feature>
<dbReference type="InParanoid" id="B3S712"/>
<keyword evidence="9" id="KW-1185">Reference proteome</keyword>
<name>B3S712_TRIAD</name>
<dbReference type="CTD" id="6757219"/>
<dbReference type="SUPFAM" id="SSF57196">
    <property type="entry name" value="EGF/Laminin"/>
    <property type="match status" value="1"/>
</dbReference>
<protein>
    <recommendedName>
        <fullName evidence="7">EGF-like domain-containing protein</fullName>
    </recommendedName>
</protein>
<dbReference type="SMART" id="SM00181">
    <property type="entry name" value="EGF"/>
    <property type="match status" value="1"/>
</dbReference>
<evidence type="ECO:0000256" key="4">
    <source>
        <dbReference type="ARBA" id="ARBA00023157"/>
    </source>
</evidence>
<accession>B3S712</accession>
<comment type="caution">
    <text evidence="6">Lacks conserved residue(s) required for the propagation of feature annotation.</text>
</comment>
<dbReference type="Pfam" id="PF00008">
    <property type="entry name" value="EGF"/>
    <property type="match status" value="1"/>
</dbReference>